<feature type="domain" description="DOCKER" evidence="11">
    <location>
        <begin position="1186"/>
        <end position="1576"/>
    </location>
</feature>
<dbReference type="FunFam" id="1.20.1270.350:FF:000001">
    <property type="entry name" value="dedicator of cytokinesis protein 4"/>
    <property type="match status" value="1"/>
</dbReference>
<dbReference type="GO" id="GO:0016477">
    <property type="term" value="P:cell migration"/>
    <property type="evidence" value="ECO:0007669"/>
    <property type="project" value="TreeGrafter"/>
</dbReference>
<comment type="subcellular location">
    <subcellularLocation>
        <location evidence="2">Cytoplasm</location>
    </subcellularLocation>
    <subcellularLocation>
        <location evidence="1">Membrane</location>
    </subcellularLocation>
</comment>
<dbReference type="InterPro" id="IPR056372">
    <property type="entry name" value="TPR_DOCK"/>
</dbReference>
<dbReference type="PANTHER" id="PTHR45653:SF1">
    <property type="entry name" value="DEDICATOR OF CYTOKINESIS PROTEIN 1"/>
    <property type="match status" value="1"/>
</dbReference>
<gene>
    <name evidence="12" type="primary">DOCK1</name>
</gene>
<dbReference type="GO" id="GO:0031267">
    <property type="term" value="F:small GTPase binding"/>
    <property type="evidence" value="ECO:0007669"/>
    <property type="project" value="TreeGrafter"/>
</dbReference>
<dbReference type="InterPro" id="IPR032376">
    <property type="entry name" value="DOCK_N"/>
</dbReference>
<dbReference type="InterPro" id="IPR027007">
    <property type="entry name" value="C2_DOCK-type_domain"/>
</dbReference>
<dbReference type="InterPro" id="IPR046770">
    <property type="entry name" value="DOCKER_Lobe_B"/>
</dbReference>
<dbReference type="InterPro" id="IPR035892">
    <property type="entry name" value="C2_domain_sf"/>
</dbReference>
<sequence>ALYWLTSRNESFNEELSLQIGDTVHILETYEGENRLTDGIFPACYIHLKEATVEGSGQKETVIPTELPLVQEVTTTLREWATIWRDLYVGDKREMFNCVRDMIYDLIEWRSQILSGTLPQDELSELKQKVTSKIDYGNKYLDLDLVVRDKDGNILDPELTSTISLFRAHEAASKQIEDRIQEEKSQKQNIDLTRQAKFASTPAFALFVTLKNVVCKIGEDAEVLMSLYDPVESKFISENYLVKWSSCGLVKDIDQLHNLRAVFTDLGSEDLKREKISFVCQIVRVGRMELRDNNTKKLTSGLRRPFGVAVMDVTDIITGKMDDEDKQHFIPFQPVAGENDFLQTVINKVITAKEVNHKGQGLWVTLKLLPGDIHQIRKDFPHLVDRSTAVARKMGFPEIIMPGDVRNDIYVTLVQGDFDKGSKTTPKNVEVTMSVYDEDGKKLENVIFPGAGDEGINEYKSVIYYQVKQPRWFETIKVAIPIEDVNRSHLRFTFRHRSSQDSKDKSEKIFALSFVKLMRYDGTTLRDGEHDLIVYKAEVKKLEDSSLYLNLPSTKLEMEEKGYSTTGKNTQTLGICTISKDSFQISTLVCSTKLTQNVDLLGLLKWRSNTSLLQQNLRQLMKVEGGEVVKFLQDTLDALFNIMMENSDSDTFDTLVFDALVFIIGLIADRKFQHFNPVLETYIRKHFSATLAYTKLTKVLKNYVDNADKLTEQLLKAMKALEYIFKFIVRSRVLFNQLYENKGEADFMESLRNLFTSFNDMMNSNSENTGMVKGAALKYIPTIVNDVKLVFDPKELSKLFTEFILKVPVGRLVKQKLDCLIDIVHSDLFNHHDCREILLPLMTDQLKFHLEKREDLKACCQLLSDILEVLYRKDVGPTQWHVQIIMEKLLRTVNRTIISMGRDSPHIGSFVASMTGVLRQMDDYHYAHLISTFGKIRSDVVDFLMETFIMFKDLIGKNVYPSDWIIMNMMQNKVFLRAISQYAAVLNKKFLDQTNFELQLWNNYFHLAVAFLTQESLQLENFSSDKRAKIFHRYQDMRRQIGFEIRDMWYNLGPHKIKFIPEMVGPILEMTLVPEIELRKATIPIFFDMMQCEFHFTMHFQRFENEIITKLDHEVEGGRGDEQYKVLFQKILLEHCRKHKYLARTGENFVTLVVRLLERLLDYRTIMHDENKENRMSCTVNVLNFYKEIDREEMYIRYLYKLCDLHKECDNYTEAAYTLLLHAKLLKWSDEACAAHLTQRDGYQATTQGQLKDHLYQEIINYFDKGKMWEEAIILGKELAEQYENEMFDFEQLSASLRKQAQFYENIVKVIRPKPDYFAVGYYGTGFPSFLRNKMFIYRGKEYERREDFEARLLTQFPNAEKMKTTTPPSEDTKSSSGQYIQCFTVKPILDLPAKFQNKSVSEQILSFYTVNEVHKFQYSRPVRKGEKDPDNEFAVIPVFFCFRTCDPLENAIETMQQTNEKISSMVQRHLNDPNLPINPLSMLLNGIVDPAVMGGFTNYEKAFFNDKYIQEHPEDLEKIEKLKDLIAWQIPHLAEGVRIHGEKVTEALRPFHDRMEACFKQLREKVEKQYGPPADERRGPRPPSMVRSFTMPSSQRPLSVASVTSISSDNSPSRPGSDGFALEPLLPKKLHTKSQDKLDRDEPEKDRKEKKKEKRNSKHQEVFDKEMKTADISLQPAEAVILSETISPLRPQRPRSQVLNQIVGDRRLSVSPGPPTSSSSSSSQCPPPITPRSKVSYNLHAVSSLELNGMGCSDKGETPPPLPLKSNTADYGNLLDNQDLTSPSTPPPPPPHQRVGVLIRSVSSKSPHPPVHPVLFILIAPGAQT</sequence>
<feature type="region of interest" description="Disordered" evidence="9">
    <location>
        <begin position="1693"/>
        <end position="1735"/>
    </location>
</feature>
<evidence type="ECO:0000313" key="12">
    <source>
        <dbReference type="Ensembl" id="ENSACLP00000069440.1"/>
    </source>
</evidence>
<dbReference type="Pfam" id="PF06920">
    <property type="entry name" value="DHR-2_Lobe_A"/>
    <property type="match status" value="1"/>
</dbReference>
<reference evidence="12" key="3">
    <citation type="submission" date="2025-09" db="UniProtKB">
        <authorList>
            <consortium name="Ensembl"/>
        </authorList>
    </citation>
    <scope>IDENTIFICATION</scope>
</reference>
<dbReference type="InterPro" id="IPR016024">
    <property type="entry name" value="ARM-type_fold"/>
</dbReference>
<keyword evidence="8" id="KW-0175">Coiled coil</keyword>
<dbReference type="InterPro" id="IPR043162">
    <property type="entry name" value="DOCK_C_lobe_C"/>
</dbReference>
<dbReference type="GeneTree" id="ENSGT00940000154974"/>
<evidence type="ECO:0000256" key="7">
    <source>
        <dbReference type="PROSITE-ProRule" id="PRU00983"/>
    </source>
</evidence>
<keyword evidence="4" id="KW-0597">Phosphoprotein</keyword>
<dbReference type="GO" id="GO:0005737">
    <property type="term" value="C:cytoplasm"/>
    <property type="evidence" value="ECO:0007669"/>
    <property type="project" value="UniProtKB-SubCell"/>
</dbReference>
<organism evidence="12 13">
    <name type="scientific">Astatotilapia calliptera</name>
    <name type="common">Eastern happy</name>
    <name type="synonym">Chromis callipterus</name>
    <dbReference type="NCBI Taxonomy" id="8154"/>
    <lineage>
        <taxon>Eukaryota</taxon>
        <taxon>Metazoa</taxon>
        <taxon>Chordata</taxon>
        <taxon>Craniata</taxon>
        <taxon>Vertebrata</taxon>
        <taxon>Euteleostomi</taxon>
        <taxon>Actinopterygii</taxon>
        <taxon>Neopterygii</taxon>
        <taxon>Teleostei</taxon>
        <taxon>Neoteleostei</taxon>
        <taxon>Acanthomorphata</taxon>
        <taxon>Ovalentaria</taxon>
        <taxon>Cichlomorphae</taxon>
        <taxon>Cichliformes</taxon>
        <taxon>Cichlidae</taxon>
        <taxon>African cichlids</taxon>
        <taxon>Pseudocrenilabrinae</taxon>
        <taxon>Haplochromini</taxon>
        <taxon>Astatotilapia</taxon>
    </lineage>
</organism>
<dbReference type="InterPro" id="IPR027357">
    <property type="entry name" value="DOCKER_dom"/>
</dbReference>
<dbReference type="InterPro" id="IPR046769">
    <property type="entry name" value="DOCKER_Lobe_A"/>
</dbReference>
<evidence type="ECO:0008006" key="14">
    <source>
        <dbReference type="Google" id="ProtNLM"/>
    </source>
</evidence>
<dbReference type="GO" id="GO:0007264">
    <property type="term" value="P:small GTPase-mediated signal transduction"/>
    <property type="evidence" value="ECO:0007669"/>
    <property type="project" value="InterPro"/>
</dbReference>
<reference evidence="12" key="1">
    <citation type="submission" date="2018-05" db="EMBL/GenBank/DDBJ databases">
        <authorList>
            <person name="Datahose"/>
        </authorList>
    </citation>
    <scope>NUCLEOTIDE SEQUENCE</scope>
</reference>
<dbReference type="Proteomes" id="UP000265100">
    <property type="component" value="Chromosome 8"/>
</dbReference>
<dbReference type="Gene3D" id="2.60.40.150">
    <property type="entry name" value="C2 domain"/>
    <property type="match status" value="1"/>
</dbReference>
<evidence type="ECO:0000256" key="4">
    <source>
        <dbReference type="ARBA" id="ARBA00022553"/>
    </source>
</evidence>
<dbReference type="InterPro" id="IPR043161">
    <property type="entry name" value="DOCK_C_lobe_A"/>
</dbReference>
<feature type="compositionally biased region" description="Basic and acidic residues" evidence="9">
    <location>
        <begin position="1568"/>
        <end position="1580"/>
    </location>
</feature>
<dbReference type="Pfam" id="PF14429">
    <property type="entry name" value="DOCK-C2"/>
    <property type="match status" value="1"/>
</dbReference>
<keyword evidence="5" id="KW-0344">Guanine-nucleotide releasing factor</keyword>
<dbReference type="PROSITE" id="PS51650">
    <property type="entry name" value="C2_DOCK"/>
    <property type="match status" value="1"/>
</dbReference>
<dbReference type="InterPro" id="IPR047026">
    <property type="entry name" value="DOCK1_C2"/>
</dbReference>
<dbReference type="Pfam" id="PF16172">
    <property type="entry name" value="DOCK_N"/>
    <property type="match status" value="1"/>
</dbReference>
<dbReference type="Pfam" id="PF20422">
    <property type="entry name" value="DHR-2_Lobe_B"/>
    <property type="match status" value="1"/>
</dbReference>
<keyword evidence="13" id="KW-1185">Reference proteome</keyword>
<dbReference type="GO" id="GO:0005085">
    <property type="term" value="F:guanyl-nucleotide exchange factor activity"/>
    <property type="evidence" value="ECO:0007669"/>
    <property type="project" value="UniProtKB-KW"/>
</dbReference>
<dbReference type="Pfam" id="PF20421">
    <property type="entry name" value="DHR-2_Lobe_C"/>
    <property type="match status" value="1"/>
</dbReference>
<dbReference type="PROSITE" id="PS51651">
    <property type="entry name" value="DOCKER"/>
    <property type="match status" value="1"/>
</dbReference>
<dbReference type="FunFam" id="1.20.58.740:FF:000004">
    <property type="entry name" value="Dedicator of cytokinesis protein 1"/>
    <property type="match status" value="1"/>
</dbReference>
<feature type="compositionally biased region" description="Polar residues" evidence="9">
    <location>
        <begin position="1766"/>
        <end position="1781"/>
    </location>
</feature>
<evidence type="ECO:0000256" key="3">
    <source>
        <dbReference type="ARBA" id="ARBA00022490"/>
    </source>
</evidence>
<dbReference type="Ensembl" id="ENSACLT00000089733.1">
    <property type="protein sequence ID" value="ENSACLP00000069440.1"/>
    <property type="gene ID" value="ENSACLG00000003552.2"/>
</dbReference>
<evidence type="ECO:0000256" key="2">
    <source>
        <dbReference type="ARBA" id="ARBA00004496"/>
    </source>
</evidence>
<reference evidence="12" key="2">
    <citation type="submission" date="2025-08" db="UniProtKB">
        <authorList>
            <consortium name="Ensembl"/>
        </authorList>
    </citation>
    <scope>IDENTIFICATION</scope>
</reference>
<dbReference type="InterPro" id="IPR042455">
    <property type="entry name" value="DOCK_N_sub1"/>
</dbReference>
<dbReference type="InterPro" id="IPR026791">
    <property type="entry name" value="DOCK"/>
</dbReference>
<dbReference type="SUPFAM" id="SSF48371">
    <property type="entry name" value="ARM repeat"/>
    <property type="match status" value="1"/>
</dbReference>
<dbReference type="Gene3D" id="1.20.58.740">
    <property type="match status" value="1"/>
</dbReference>
<name>A0AAX7UKB9_ASTCA</name>
<feature type="region of interest" description="Disordered" evidence="9">
    <location>
        <begin position="1751"/>
        <end position="1797"/>
    </location>
</feature>
<evidence type="ECO:0000256" key="1">
    <source>
        <dbReference type="ARBA" id="ARBA00004370"/>
    </source>
</evidence>
<evidence type="ECO:0000313" key="13">
    <source>
        <dbReference type="Proteomes" id="UP000265100"/>
    </source>
</evidence>
<dbReference type="FunFam" id="2.60.40.150:FF:000044">
    <property type="entry name" value="dedicator of cytokinesis protein 1"/>
    <property type="match status" value="1"/>
</dbReference>
<evidence type="ECO:0000256" key="5">
    <source>
        <dbReference type="ARBA" id="ARBA00022658"/>
    </source>
</evidence>
<proteinExistence type="inferred from homology"/>
<keyword evidence="3" id="KW-0963">Cytoplasm</keyword>
<dbReference type="GO" id="GO:0007520">
    <property type="term" value="P:myoblast fusion"/>
    <property type="evidence" value="ECO:0007669"/>
    <property type="project" value="TreeGrafter"/>
</dbReference>
<evidence type="ECO:0000259" key="10">
    <source>
        <dbReference type="PROSITE" id="PS51650"/>
    </source>
</evidence>
<comment type="similarity">
    <text evidence="7">Belongs to the DOCK family.</text>
</comment>
<dbReference type="GO" id="GO:0005886">
    <property type="term" value="C:plasma membrane"/>
    <property type="evidence" value="ECO:0007669"/>
    <property type="project" value="TreeGrafter"/>
</dbReference>
<evidence type="ECO:0000256" key="9">
    <source>
        <dbReference type="SAM" id="MobiDB-lite"/>
    </source>
</evidence>
<evidence type="ECO:0000256" key="6">
    <source>
        <dbReference type="ARBA" id="ARBA00023136"/>
    </source>
</evidence>
<evidence type="ECO:0000259" key="11">
    <source>
        <dbReference type="PROSITE" id="PS51651"/>
    </source>
</evidence>
<dbReference type="InterPro" id="IPR046773">
    <property type="entry name" value="DOCKER_Lobe_C"/>
</dbReference>
<dbReference type="Gene3D" id="1.25.40.410">
    <property type="match status" value="1"/>
</dbReference>
<feature type="region of interest" description="Disordered" evidence="9">
    <location>
        <begin position="1568"/>
        <end position="1671"/>
    </location>
</feature>
<accession>A0AAX7UKB9</accession>
<dbReference type="FunFam" id="1.25.40.410:FF:000004">
    <property type="entry name" value="Dedicator of cytokinesis protein 1"/>
    <property type="match status" value="1"/>
</dbReference>
<feature type="compositionally biased region" description="Basic residues" evidence="9">
    <location>
        <begin position="1649"/>
        <end position="1658"/>
    </location>
</feature>
<feature type="compositionally biased region" description="Basic and acidic residues" evidence="9">
    <location>
        <begin position="1634"/>
        <end position="1648"/>
    </location>
</feature>
<dbReference type="Gene3D" id="1.20.1270.350">
    <property type="entry name" value="Dedicator of cytokinesis N-terminal subdomain"/>
    <property type="match status" value="1"/>
</dbReference>
<feature type="domain" description="C2 DOCK-type" evidence="10">
    <location>
        <begin position="406"/>
        <end position="590"/>
    </location>
</feature>
<protein>
    <recommendedName>
        <fullName evidence="14">Dedicator of cytokinesis 1</fullName>
    </recommendedName>
</protein>
<dbReference type="CDD" id="cd08694">
    <property type="entry name" value="C2_Dock-A"/>
    <property type="match status" value="1"/>
</dbReference>
<dbReference type="Gene3D" id="2.30.30.40">
    <property type="entry name" value="SH3 Domains"/>
    <property type="match status" value="1"/>
</dbReference>
<dbReference type="Pfam" id="PF23554">
    <property type="entry name" value="TPR_DOCK"/>
    <property type="match status" value="1"/>
</dbReference>
<evidence type="ECO:0000256" key="8">
    <source>
        <dbReference type="SAM" id="Coils"/>
    </source>
</evidence>
<feature type="coiled-coil region" evidence="8">
    <location>
        <begin position="693"/>
        <end position="720"/>
    </location>
</feature>
<feature type="compositionally biased region" description="Polar residues" evidence="9">
    <location>
        <begin position="1591"/>
        <end position="1615"/>
    </location>
</feature>
<dbReference type="PANTHER" id="PTHR45653">
    <property type="entry name" value="DEDICATOR OF CYTOKINESIS"/>
    <property type="match status" value="1"/>
</dbReference>
<keyword evidence="6" id="KW-0472">Membrane</keyword>
<feature type="compositionally biased region" description="Basic and acidic residues" evidence="9">
    <location>
        <begin position="1659"/>
        <end position="1670"/>
    </location>
</feature>